<dbReference type="Proteomes" id="UP000178449">
    <property type="component" value="Unassembled WGS sequence"/>
</dbReference>
<organism evidence="2 3">
    <name type="scientific">Candidatus Lambdaproteobacteria bacterium RIFOXYD2_FULL_50_16</name>
    <dbReference type="NCBI Taxonomy" id="1817772"/>
    <lineage>
        <taxon>Bacteria</taxon>
        <taxon>Pseudomonadati</taxon>
        <taxon>Pseudomonadota</taxon>
        <taxon>Candidatus Lambdaproteobacteria</taxon>
    </lineage>
</organism>
<comment type="caution">
    <text evidence="2">The sequence shown here is derived from an EMBL/GenBank/DDBJ whole genome shotgun (WGS) entry which is preliminary data.</text>
</comment>
<protein>
    <recommendedName>
        <fullName evidence="1">STAS domain-containing protein</fullName>
    </recommendedName>
</protein>
<dbReference type="InterPro" id="IPR036513">
    <property type="entry name" value="STAS_dom_sf"/>
</dbReference>
<dbReference type="STRING" id="1817772.A2527_04210"/>
<dbReference type="EMBL" id="MFNE01000010">
    <property type="protein sequence ID" value="OGG96765.1"/>
    <property type="molecule type" value="Genomic_DNA"/>
</dbReference>
<dbReference type="AlphaFoldDB" id="A0A1F6GF65"/>
<dbReference type="Gene3D" id="3.30.750.24">
    <property type="entry name" value="STAS domain"/>
    <property type="match status" value="1"/>
</dbReference>
<dbReference type="CDD" id="cd07043">
    <property type="entry name" value="STAS_anti-anti-sigma_factors"/>
    <property type="match status" value="1"/>
</dbReference>
<name>A0A1F6GF65_9PROT</name>
<feature type="domain" description="STAS" evidence="1">
    <location>
        <begin position="1"/>
        <end position="112"/>
    </location>
</feature>
<dbReference type="SUPFAM" id="SSF52091">
    <property type="entry name" value="SpoIIaa-like"/>
    <property type="match status" value="1"/>
</dbReference>
<evidence type="ECO:0000259" key="1">
    <source>
        <dbReference type="PROSITE" id="PS50801"/>
    </source>
</evidence>
<dbReference type="PROSITE" id="PS50801">
    <property type="entry name" value="STAS"/>
    <property type="match status" value="1"/>
</dbReference>
<dbReference type="Pfam" id="PF01740">
    <property type="entry name" value="STAS"/>
    <property type="match status" value="1"/>
</dbReference>
<evidence type="ECO:0000313" key="3">
    <source>
        <dbReference type="Proteomes" id="UP000178449"/>
    </source>
</evidence>
<proteinExistence type="predicted"/>
<reference evidence="2 3" key="1">
    <citation type="journal article" date="2016" name="Nat. Commun.">
        <title>Thousands of microbial genomes shed light on interconnected biogeochemical processes in an aquifer system.</title>
        <authorList>
            <person name="Anantharaman K."/>
            <person name="Brown C.T."/>
            <person name="Hug L.A."/>
            <person name="Sharon I."/>
            <person name="Castelle C.J."/>
            <person name="Probst A.J."/>
            <person name="Thomas B.C."/>
            <person name="Singh A."/>
            <person name="Wilkins M.J."/>
            <person name="Karaoz U."/>
            <person name="Brodie E.L."/>
            <person name="Williams K.H."/>
            <person name="Hubbard S.S."/>
            <person name="Banfield J.F."/>
        </authorList>
    </citation>
    <scope>NUCLEOTIDE SEQUENCE [LARGE SCALE GENOMIC DNA]</scope>
</reference>
<gene>
    <name evidence="2" type="ORF">A2527_04210</name>
</gene>
<dbReference type="InterPro" id="IPR002645">
    <property type="entry name" value="STAS_dom"/>
</dbReference>
<evidence type="ECO:0000313" key="2">
    <source>
        <dbReference type="EMBL" id="OGG96765.1"/>
    </source>
</evidence>
<accession>A0A1F6GF65</accession>
<sequence length="112" mass="12025">MEIKSQSPKAGGFLLGPLGDLNDAQSLALLGFYKNLRSQGLRFLALDLSQTGQVNGAGLGALKHLEIEMARLQGRLILIGAGARVKRLLEITGISPDWAENPQMAQNLMETP</sequence>